<dbReference type="SUPFAM" id="SSF51735">
    <property type="entry name" value="NAD(P)-binding Rossmann-fold domains"/>
    <property type="match status" value="1"/>
</dbReference>
<reference evidence="7 8" key="2">
    <citation type="submission" date="2013-04" db="EMBL/GenBank/DDBJ databases">
        <title>The Genome Sequence of Bilophila wadsworthia 3_1_6.</title>
        <authorList>
            <consortium name="The Broad Institute Genomics Platform"/>
            <person name="Earl A."/>
            <person name="Ward D."/>
            <person name="Feldgarden M."/>
            <person name="Gevers D."/>
            <person name="Sibley C."/>
            <person name="Strauss J."/>
            <person name="Allen-Vercoe E."/>
            <person name="Walker B."/>
            <person name="Young S."/>
            <person name="Zeng Q."/>
            <person name="Gargeya S."/>
            <person name="Fitzgerald M."/>
            <person name="Haas B."/>
            <person name="Abouelleil A."/>
            <person name="Allen A.W."/>
            <person name="Alvarado L."/>
            <person name="Arachchi H.M."/>
            <person name="Berlin A.M."/>
            <person name="Chapman S.B."/>
            <person name="Gainer-Dewar J."/>
            <person name="Goldberg J."/>
            <person name="Griggs A."/>
            <person name="Gujja S."/>
            <person name="Hansen M."/>
            <person name="Howarth C."/>
            <person name="Imamovic A."/>
            <person name="Ireland A."/>
            <person name="Larimer J."/>
            <person name="McCowan C."/>
            <person name="Murphy C."/>
            <person name="Pearson M."/>
            <person name="Poon T.W."/>
            <person name="Priest M."/>
            <person name="Roberts A."/>
            <person name="Saif S."/>
            <person name="Shea T."/>
            <person name="Sisk P."/>
            <person name="Sykes S."/>
            <person name="Wortman J."/>
            <person name="Nusbaum C."/>
            <person name="Birren B."/>
        </authorList>
    </citation>
    <scope>NUCLEOTIDE SEQUENCE [LARGE SCALE GENOMIC DNA]</scope>
    <source>
        <strain evidence="7 8">3_1_6</strain>
    </source>
</reference>
<keyword evidence="3" id="KW-0520">NAD</keyword>
<dbReference type="SUPFAM" id="SSF52283">
    <property type="entry name" value="Formate/glycerate dehydrogenase catalytic domain-like"/>
    <property type="match status" value="1"/>
</dbReference>
<evidence type="ECO:0008006" key="9">
    <source>
        <dbReference type="Google" id="ProtNLM"/>
    </source>
</evidence>
<evidence type="ECO:0000259" key="6">
    <source>
        <dbReference type="Pfam" id="PF02826"/>
    </source>
</evidence>
<dbReference type="PROSITE" id="PS00670">
    <property type="entry name" value="D_2_HYDROXYACID_DH_2"/>
    <property type="match status" value="1"/>
</dbReference>
<dbReference type="PANTHER" id="PTHR42789">
    <property type="entry name" value="D-ISOMER SPECIFIC 2-HYDROXYACID DEHYDROGENASE FAMILY PROTEIN (AFU_ORTHOLOGUE AFUA_6G10090)"/>
    <property type="match status" value="1"/>
</dbReference>
<accession>E5Y4V0</accession>
<dbReference type="OrthoDB" id="9793626at2"/>
<keyword evidence="8" id="KW-1185">Reference proteome</keyword>
<dbReference type="InterPro" id="IPR029753">
    <property type="entry name" value="D-isomer_DH_CS"/>
</dbReference>
<protein>
    <recommendedName>
        <fullName evidence="9">D-3-phosphoglycerate dehydrogenase</fullName>
    </recommendedName>
</protein>
<dbReference type="eggNOG" id="COG1052">
    <property type="taxonomic scope" value="Bacteria"/>
</dbReference>
<dbReference type="STRING" id="563192.HMPREF0179_01213"/>
<dbReference type="GeneID" id="78086345"/>
<evidence type="ECO:0000313" key="7">
    <source>
        <dbReference type="EMBL" id="EFV44983.1"/>
    </source>
</evidence>
<name>E5Y4V0_BILW3</name>
<evidence type="ECO:0000259" key="5">
    <source>
        <dbReference type="Pfam" id="PF00389"/>
    </source>
</evidence>
<evidence type="ECO:0000256" key="2">
    <source>
        <dbReference type="ARBA" id="ARBA00023002"/>
    </source>
</evidence>
<gene>
    <name evidence="7" type="ORF">HMPREF0179_01213</name>
</gene>
<organism evidence="7 8">
    <name type="scientific">Bilophila wadsworthia (strain 3_1_6)</name>
    <dbReference type="NCBI Taxonomy" id="563192"/>
    <lineage>
        <taxon>Bacteria</taxon>
        <taxon>Pseudomonadati</taxon>
        <taxon>Thermodesulfobacteriota</taxon>
        <taxon>Desulfovibrionia</taxon>
        <taxon>Desulfovibrionales</taxon>
        <taxon>Desulfovibrionaceae</taxon>
        <taxon>Bilophila</taxon>
    </lineage>
</organism>
<evidence type="ECO:0000313" key="8">
    <source>
        <dbReference type="Proteomes" id="UP000006034"/>
    </source>
</evidence>
<dbReference type="GO" id="GO:0016616">
    <property type="term" value="F:oxidoreductase activity, acting on the CH-OH group of donors, NAD or NADP as acceptor"/>
    <property type="evidence" value="ECO:0007669"/>
    <property type="project" value="InterPro"/>
</dbReference>
<proteinExistence type="inferred from homology"/>
<comment type="caution">
    <text evidence="7">The sequence shown here is derived from an EMBL/GenBank/DDBJ whole genome shotgun (WGS) entry which is preliminary data.</text>
</comment>
<dbReference type="InterPro" id="IPR006139">
    <property type="entry name" value="D-isomer_2_OHA_DH_cat_dom"/>
</dbReference>
<dbReference type="EMBL" id="ADCP02000001">
    <property type="protein sequence ID" value="EFV44983.1"/>
    <property type="molecule type" value="Genomic_DNA"/>
</dbReference>
<evidence type="ECO:0000256" key="4">
    <source>
        <dbReference type="RuleBase" id="RU003719"/>
    </source>
</evidence>
<dbReference type="HOGENOM" id="CLU_019796_1_3_7"/>
<dbReference type="RefSeq" id="WP_005026170.1">
    <property type="nucleotide sequence ID" value="NZ_KE150238.1"/>
</dbReference>
<dbReference type="InterPro" id="IPR036291">
    <property type="entry name" value="NAD(P)-bd_dom_sf"/>
</dbReference>
<feature type="domain" description="D-isomer specific 2-hydroxyacid dehydrogenase catalytic" evidence="5">
    <location>
        <begin position="31"/>
        <end position="321"/>
    </location>
</feature>
<dbReference type="GO" id="GO:0051287">
    <property type="term" value="F:NAD binding"/>
    <property type="evidence" value="ECO:0007669"/>
    <property type="project" value="InterPro"/>
</dbReference>
<dbReference type="Proteomes" id="UP000006034">
    <property type="component" value="Unassembled WGS sequence"/>
</dbReference>
<dbReference type="Pfam" id="PF02826">
    <property type="entry name" value="2-Hacid_dh_C"/>
    <property type="match status" value="1"/>
</dbReference>
<comment type="similarity">
    <text evidence="1 4">Belongs to the D-isomer specific 2-hydroxyacid dehydrogenase family.</text>
</comment>
<dbReference type="Pfam" id="PF00389">
    <property type="entry name" value="2-Hacid_dh"/>
    <property type="match status" value="1"/>
</dbReference>
<dbReference type="AlphaFoldDB" id="E5Y4V0"/>
<dbReference type="InterPro" id="IPR006140">
    <property type="entry name" value="D-isomer_DH_NAD-bd"/>
</dbReference>
<dbReference type="InterPro" id="IPR050857">
    <property type="entry name" value="D-2-hydroxyacid_DH"/>
</dbReference>
<feature type="domain" description="D-isomer specific 2-hydroxyacid dehydrogenase NAD-binding" evidence="6">
    <location>
        <begin position="108"/>
        <end position="288"/>
    </location>
</feature>
<reference evidence="7 8" key="1">
    <citation type="submission" date="2010-10" db="EMBL/GenBank/DDBJ databases">
        <authorList>
            <consortium name="The Broad Institute Genome Sequencing Platform"/>
            <person name="Ward D."/>
            <person name="Earl A."/>
            <person name="Feldgarden M."/>
            <person name="Young S.K."/>
            <person name="Gargeya S."/>
            <person name="Zeng Q."/>
            <person name="Alvarado L."/>
            <person name="Berlin A."/>
            <person name="Bochicchio J."/>
            <person name="Chapman S.B."/>
            <person name="Chen Z."/>
            <person name="Freedman E."/>
            <person name="Gellesch M."/>
            <person name="Goldberg J."/>
            <person name="Griggs A."/>
            <person name="Gujja S."/>
            <person name="Heilman E."/>
            <person name="Heiman D."/>
            <person name="Howarth C."/>
            <person name="Mehta T."/>
            <person name="Neiman D."/>
            <person name="Pearson M."/>
            <person name="Roberts A."/>
            <person name="Saif S."/>
            <person name="Shea T."/>
            <person name="Shenoy N."/>
            <person name="Sisk P."/>
            <person name="Stolte C."/>
            <person name="Sykes S."/>
            <person name="White J."/>
            <person name="Yandava C."/>
            <person name="Allen-Vercoe E."/>
            <person name="Sibley C."/>
            <person name="Ambrose C.E."/>
            <person name="Strauss J."/>
            <person name="Daigneault M."/>
            <person name="Haas B."/>
            <person name="Nusbaum C."/>
            <person name="Birren B."/>
        </authorList>
    </citation>
    <scope>NUCLEOTIDE SEQUENCE [LARGE SCALE GENOMIC DNA]</scope>
    <source>
        <strain evidence="7 8">3_1_6</strain>
    </source>
</reference>
<dbReference type="Gene3D" id="3.40.50.720">
    <property type="entry name" value="NAD(P)-binding Rossmann-like Domain"/>
    <property type="match status" value="2"/>
</dbReference>
<sequence length="329" mass="35247">MKVLSLLPRSRFTESGMTLPETLSLHFLPPNGSHVLIAAAESAQALLLPPSQPYVDAFCLERMPSIRFIQTTGAGFDSVDHLTAAELGIPVSNSPNMNASSVAEYVMAAIVNLQRGLAWADGEIRRGRYAASRAELLEQGGLELRGCRIGLFGLGNIGRAVVPLAKAFGCSVAACDAFWPEEFAAENGVERMDVAELFAECDVVSLHCPLNGSTRNLVDYNLLSSMKPHALLINAARSGVVVEADLARILAEGRIRGAALDCFADDGRAENPFLSIPAERVLLTPHLAGVTRAAFGRMLSQALENLERVLVHGQPPRFVVNGVLADYSD</sequence>
<keyword evidence="2 4" id="KW-0560">Oxidoreductase</keyword>
<evidence type="ECO:0000256" key="1">
    <source>
        <dbReference type="ARBA" id="ARBA00005854"/>
    </source>
</evidence>
<evidence type="ECO:0000256" key="3">
    <source>
        <dbReference type="ARBA" id="ARBA00023027"/>
    </source>
</evidence>
<dbReference type="PANTHER" id="PTHR42789:SF1">
    <property type="entry name" value="D-ISOMER SPECIFIC 2-HYDROXYACID DEHYDROGENASE FAMILY PROTEIN (AFU_ORTHOLOGUE AFUA_6G10090)"/>
    <property type="match status" value="1"/>
</dbReference>